<feature type="transmembrane region" description="Helical" evidence="1">
    <location>
        <begin position="223"/>
        <end position="241"/>
    </location>
</feature>
<keyword evidence="1" id="KW-0472">Membrane</keyword>
<protein>
    <submittedName>
        <fullName evidence="2">Uncharacterized protein</fullName>
    </submittedName>
</protein>
<keyword evidence="1" id="KW-1133">Transmembrane helix</keyword>
<keyword evidence="1" id="KW-0812">Transmembrane</keyword>
<feature type="transmembrane region" description="Helical" evidence="1">
    <location>
        <begin position="68"/>
        <end position="87"/>
    </location>
</feature>
<feature type="transmembrane region" description="Helical" evidence="1">
    <location>
        <begin position="152"/>
        <end position="173"/>
    </location>
</feature>
<feature type="transmembrane region" description="Helical" evidence="1">
    <location>
        <begin position="12"/>
        <end position="35"/>
    </location>
</feature>
<sequence length="288" mass="29415">MLGWGSLAAGSLFAGALAVTSLQLLGLVLLAAGLAVLFMRPVWAALGVLVVLPFPVSVVPGVGLQIGLSDLLVVVAVVGWGVQVLLNPPEGLRTRTVRPVSLGLLAYGAAAGLSLVFHPSQVGVITIVQRVIIVVGPLLVGALVVQSGRLRLVLEGYLVSASVLAVAAMASSGSEGFLGVQKNPAGGYLSAGLIIAVVVRPSRRWVLYAPVLAVGTLASQSRGALLGLGIGVGVTLLVVRFRERRRLVVAFAAAAAALVAAFLALPGKRQVPSPGHLQQHRLRPPLPG</sequence>
<dbReference type="Proteomes" id="UP001164965">
    <property type="component" value="Chromosome"/>
</dbReference>
<feature type="transmembrane region" description="Helical" evidence="1">
    <location>
        <begin position="42"/>
        <end position="62"/>
    </location>
</feature>
<proteinExistence type="predicted"/>
<name>A0ABY6P0S1_9NOCA</name>
<feature type="transmembrane region" description="Helical" evidence="1">
    <location>
        <begin position="247"/>
        <end position="265"/>
    </location>
</feature>
<organism evidence="2 3">
    <name type="scientific">Rhodococcus antarcticus</name>
    <dbReference type="NCBI Taxonomy" id="2987751"/>
    <lineage>
        <taxon>Bacteria</taxon>
        <taxon>Bacillati</taxon>
        <taxon>Actinomycetota</taxon>
        <taxon>Actinomycetes</taxon>
        <taxon>Mycobacteriales</taxon>
        <taxon>Nocardiaceae</taxon>
        <taxon>Rhodococcus</taxon>
    </lineage>
</organism>
<dbReference type="EMBL" id="CP110615">
    <property type="protein sequence ID" value="UZJ24951.1"/>
    <property type="molecule type" value="Genomic_DNA"/>
</dbReference>
<evidence type="ECO:0000313" key="3">
    <source>
        <dbReference type="Proteomes" id="UP001164965"/>
    </source>
</evidence>
<evidence type="ECO:0000256" key="1">
    <source>
        <dbReference type="SAM" id="Phobius"/>
    </source>
</evidence>
<gene>
    <name evidence="2" type="ORF">RHODO2019_00045</name>
</gene>
<reference evidence="2" key="1">
    <citation type="submission" date="2022-10" db="EMBL/GenBank/DDBJ databases">
        <title>Rhodococcus sp.75.</title>
        <authorList>
            <person name="Sun M."/>
        </authorList>
    </citation>
    <scope>NUCLEOTIDE SEQUENCE</scope>
    <source>
        <strain evidence="2">75</strain>
    </source>
</reference>
<accession>A0ABY6P0S1</accession>
<evidence type="ECO:0000313" key="2">
    <source>
        <dbReference type="EMBL" id="UZJ24951.1"/>
    </source>
</evidence>
<feature type="transmembrane region" description="Helical" evidence="1">
    <location>
        <begin position="99"/>
        <end position="117"/>
    </location>
</feature>
<feature type="transmembrane region" description="Helical" evidence="1">
    <location>
        <begin position="123"/>
        <end position="145"/>
    </location>
</feature>
<keyword evidence="3" id="KW-1185">Reference proteome</keyword>
<dbReference type="RefSeq" id="WP_265383057.1">
    <property type="nucleotide sequence ID" value="NZ_CP110615.1"/>
</dbReference>